<feature type="transmembrane region" description="Helical" evidence="4">
    <location>
        <begin position="66"/>
        <end position="87"/>
    </location>
</feature>
<keyword evidence="7" id="KW-1185">Reference proteome</keyword>
<organism evidence="6 7">
    <name type="scientific">Roridomyces roridus</name>
    <dbReference type="NCBI Taxonomy" id="1738132"/>
    <lineage>
        <taxon>Eukaryota</taxon>
        <taxon>Fungi</taxon>
        <taxon>Dikarya</taxon>
        <taxon>Basidiomycota</taxon>
        <taxon>Agaricomycotina</taxon>
        <taxon>Agaricomycetes</taxon>
        <taxon>Agaricomycetidae</taxon>
        <taxon>Agaricales</taxon>
        <taxon>Marasmiineae</taxon>
        <taxon>Mycenaceae</taxon>
        <taxon>Roridomyces</taxon>
    </lineage>
</organism>
<evidence type="ECO:0000256" key="4">
    <source>
        <dbReference type="SAM" id="Phobius"/>
    </source>
</evidence>
<gene>
    <name evidence="6" type="ORF">FB45DRAFT_999267</name>
</gene>
<dbReference type="Pfam" id="PF05686">
    <property type="entry name" value="Glyco_transf_90"/>
    <property type="match status" value="1"/>
</dbReference>
<keyword evidence="2 6" id="KW-0808">Transferase</keyword>
<evidence type="ECO:0000256" key="3">
    <source>
        <dbReference type="SAM" id="MobiDB-lite"/>
    </source>
</evidence>
<sequence>MYQFKRLLAPLAGPSYARLPTRANTRSESPLLPTRKDEDEDEDGPAFPIPTHSSAISRRRPLCQRILLPLIIVTGLFAVIAAVAFFMGSPAPERTTADETPPPKPPQPPPIPSTGHSTTTISEASGPFVTAKASLDALLARQSRNLAQATARYSLKTGRSPPRNFDKWFAFAKDKKCLIDEYDQVQRDFAPFYQLAEDSPSHFQDMINRGREMMLKDSKGMTTINIKDGQVHMPNYQGTAFYNDWPRTIGRFSSVLPDMDFMLNGRDEPRVVFNYREPGAREKALQLKDPEPFHIAPWGSGEWFKNHSGCNPLSTDKGFTNDASADIAFLRSSSSSDFTTDLWPLLSMTKISPCFSDILFPGQYFYDESWWSGSFAHPDNVAWADKKEQIYWRGMSNGGHIIGQNYHKFPRFRLIDLARTHKDLMEVKMTRFAETHCTTDCDRDGIIAEYDITGPQSPKEDVYKFKYLLDVDGNTFSGRFLGLMESGSLVFKSTVFDEYFNDWLRPYEHYIPVMPDLSDLVEKIQWAIDHDEEARLIQERGKQFTQRLMTDSQNDCYFAAVLLEWARLQSYAQGDSAARRH</sequence>
<feature type="region of interest" description="Disordered" evidence="3">
    <location>
        <begin position="17"/>
        <end position="53"/>
    </location>
</feature>
<evidence type="ECO:0000256" key="1">
    <source>
        <dbReference type="ARBA" id="ARBA00010118"/>
    </source>
</evidence>
<dbReference type="InterPro" id="IPR051091">
    <property type="entry name" value="O-Glucosyltr/Glycosyltrsf_90"/>
</dbReference>
<accession>A0AAD7CAV2</accession>
<protein>
    <submittedName>
        <fullName evidence="6">Glycosyl transferase family 90-domain-containing protein</fullName>
    </submittedName>
</protein>
<dbReference type="SMART" id="SM00672">
    <property type="entry name" value="CAP10"/>
    <property type="match status" value="1"/>
</dbReference>
<dbReference type="GO" id="GO:0016740">
    <property type="term" value="F:transferase activity"/>
    <property type="evidence" value="ECO:0007669"/>
    <property type="project" value="UniProtKB-KW"/>
</dbReference>
<dbReference type="InterPro" id="IPR006598">
    <property type="entry name" value="CAP10"/>
</dbReference>
<dbReference type="PANTHER" id="PTHR12203:SF35">
    <property type="entry name" value="PROTEIN O-GLUCOSYLTRANSFERASE 1"/>
    <property type="match status" value="1"/>
</dbReference>
<evidence type="ECO:0000313" key="7">
    <source>
        <dbReference type="Proteomes" id="UP001221142"/>
    </source>
</evidence>
<evidence type="ECO:0000259" key="5">
    <source>
        <dbReference type="SMART" id="SM00672"/>
    </source>
</evidence>
<feature type="domain" description="Glycosyl transferase CAP10" evidence="5">
    <location>
        <begin position="323"/>
        <end position="572"/>
    </location>
</feature>
<keyword evidence="4" id="KW-0812">Transmembrane</keyword>
<dbReference type="PANTHER" id="PTHR12203">
    <property type="entry name" value="KDEL LYS-ASP-GLU-LEU CONTAINING - RELATED"/>
    <property type="match status" value="1"/>
</dbReference>
<dbReference type="AlphaFoldDB" id="A0AAD7CAV2"/>
<name>A0AAD7CAV2_9AGAR</name>
<proteinExistence type="inferred from homology"/>
<reference evidence="6" key="1">
    <citation type="submission" date="2023-03" db="EMBL/GenBank/DDBJ databases">
        <title>Massive genome expansion in bonnet fungi (Mycena s.s.) driven by repeated elements and novel gene families across ecological guilds.</title>
        <authorList>
            <consortium name="Lawrence Berkeley National Laboratory"/>
            <person name="Harder C.B."/>
            <person name="Miyauchi S."/>
            <person name="Viragh M."/>
            <person name="Kuo A."/>
            <person name="Thoen E."/>
            <person name="Andreopoulos B."/>
            <person name="Lu D."/>
            <person name="Skrede I."/>
            <person name="Drula E."/>
            <person name="Henrissat B."/>
            <person name="Morin E."/>
            <person name="Kohler A."/>
            <person name="Barry K."/>
            <person name="LaButti K."/>
            <person name="Morin E."/>
            <person name="Salamov A."/>
            <person name="Lipzen A."/>
            <person name="Mereny Z."/>
            <person name="Hegedus B."/>
            <person name="Baldrian P."/>
            <person name="Stursova M."/>
            <person name="Weitz H."/>
            <person name="Taylor A."/>
            <person name="Grigoriev I.V."/>
            <person name="Nagy L.G."/>
            <person name="Martin F."/>
            <person name="Kauserud H."/>
        </authorList>
    </citation>
    <scope>NUCLEOTIDE SEQUENCE</scope>
    <source>
        <strain evidence="6">9284</strain>
    </source>
</reference>
<keyword evidence="4" id="KW-0472">Membrane</keyword>
<evidence type="ECO:0000256" key="2">
    <source>
        <dbReference type="ARBA" id="ARBA00022679"/>
    </source>
</evidence>
<feature type="compositionally biased region" description="Pro residues" evidence="3">
    <location>
        <begin position="100"/>
        <end position="112"/>
    </location>
</feature>
<keyword evidence="4" id="KW-1133">Transmembrane helix</keyword>
<dbReference type="EMBL" id="JARKIF010000003">
    <property type="protein sequence ID" value="KAJ7644032.1"/>
    <property type="molecule type" value="Genomic_DNA"/>
</dbReference>
<comment type="caution">
    <text evidence="6">The sequence shown here is derived from an EMBL/GenBank/DDBJ whole genome shotgun (WGS) entry which is preliminary data.</text>
</comment>
<dbReference type="Proteomes" id="UP001221142">
    <property type="component" value="Unassembled WGS sequence"/>
</dbReference>
<comment type="similarity">
    <text evidence="1">Belongs to the glycosyltransferase 90 family.</text>
</comment>
<feature type="region of interest" description="Disordered" evidence="3">
    <location>
        <begin position="93"/>
        <end position="122"/>
    </location>
</feature>
<evidence type="ECO:0000313" key="6">
    <source>
        <dbReference type="EMBL" id="KAJ7644032.1"/>
    </source>
</evidence>